<dbReference type="GO" id="GO:0016853">
    <property type="term" value="F:isomerase activity"/>
    <property type="evidence" value="ECO:0007669"/>
    <property type="project" value="UniProtKB-KW"/>
</dbReference>
<gene>
    <name evidence="2" type="ORF">SAMN04487946_102100</name>
</gene>
<evidence type="ECO:0000259" key="1">
    <source>
        <dbReference type="Pfam" id="PF01261"/>
    </source>
</evidence>
<dbReference type="EMBL" id="FNPB01000002">
    <property type="protein sequence ID" value="SDX74744.1"/>
    <property type="molecule type" value="Genomic_DNA"/>
</dbReference>
<dbReference type="Proteomes" id="UP000199170">
    <property type="component" value="Unassembled WGS sequence"/>
</dbReference>
<dbReference type="SUPFAM" id="SSF51658">
    <property type="entry name" value="Xylose isomerase-like"/>
    <property type="match status" value="1"/>
</dbReference>
<dbReference type="AlphaFoldDB" id="A0A1H3E9Z5"/>
<name>A0A1H3E9Z5_9EURY</name>
<dbReference type="PANTHER" id="PTHR12110">
    <property type="entry name" value="HYDROXYPYRUVATE ISOMERASE"/>
    <property type="match status" value="1"/>
</dbReference>
<dbReference type="OrthoDB" id="192650at2157"/>
<evidence type="ECO:0000313" key="2">
    <source>
        <dbReference type="EMBL" id="SDX74744.1"/>
    </source>
</evidence>
<sequence>MHLSVQTLPFEEPIEETLAFLSGLGVESVDWRCDPDEYLDDPDAQAELLETFADHDIELSMLGATGHNMLHPDEDQAAEADELLRDTIRLAEQLGVETVSAFSGLPGGGPNDETPNWIVSPIPPGEQHEQYEYQWEEVAIPYWNELGAFADDHDVDVALEIHVNMLVNSPPTLVRLREATSERIGAYVDPGHLWLQEIDPVASIRYLAEHDAIMHFETSDVVEYPEQKKLQGTWDMTPLDDRLDRSWAFCAVGYGHGESEWRDIISTLDLVGYDGPVSIQQLNTPQPLHEGVSKSAQFLTDIMFTE</sequence>
<feature type="domain" description="Xylose isomerase-like TIM barrel" evidence="1">
    <location>
        <begin position="20"/>
        <end position="301"/>
    </location>
</feature>
<evidence type="ECO:0000313" key="3">
    <source>
        <dbReference type="Proteomes" id="UP000199170"/>
    </source>
</evidence>
<dbReference type="PANTHER" id="PTHR12110:SF21">
    <property type="entry name" value="XYLOSE ISOMERASE-LIKE TIM BARREL DOMAIN-CONTAINING PROTEIN"/>
    <property type="match status" value="1"/>
</dbReference>
<dbReference type="Gene3D" id="3.20.20.150">
    <property type="entry name" value="Divalent-metal-dependent TIM barrel enzymes"/>
    <property type="match status" value="1"/>
</dbReference>
<dbReference type="InterPro" id="IPR036237">
    <property type="entry name" value="Xyl_isomerase-like_sf"/>
</dbReference>
<proteinExistence type="predicted"/>
<keyword evidence="2" id="KW-0413">Isomerase</keyword>
<dbReference type="InterPro" id="IPR013022">
    <property type="entry name" value="Xyl_isomerase-like_TIM-brl"/>
</dbReference>
<keyword evidence="3" id="KW-1185">Reference proteome</keyword>
<dbReference type="STRING" id="660517.SAMN04487946_102100"/>
<dbReference type="RefSeq" id="WP_089765486.1">
    <property type="nucleotide sequence ID" value="NZ_FNPB01000002.1"/>
</dbReference>
<protein>
    <submittedName>
        <fullName evidence="2">Sugar phosphate isomerase/epimerase</fullName>
    </submittedName>
</protein>
<dbReference type="InterPro" id="IPR050312">
    <property type="entry name" value="IolE/XylAMocC-like"/>
</dbReference>
<dbReference type="Pfam" id="PF01261">
    <property type="entry name" value="AP_endonuc_2"/>
    <property type="match status" value="1"/>
</dbReference>
<accession>A0A1H3E9Z5</accession>
<organism evidence="2 3">
    <name type="scientific">Halobellus clavatus</name>
    <dbReference type="NCBI Taxonomy" id="660517"/>
    <lineage>
        <taxon>Archaea</taxon>
        <taxon>Methanobacteriati</taxon>
        <taxon>Methanobacteriota</taxon>
        <taxon>Stenosarchaea group</taxon>
        <taxon>Halobacteria</taxon>
        <taxon>Halobacteriales</taxon>
        <taxon>Haloferacaceae</taxon>
        <taxon>Halobellus</taxon>
    </lineage>
</organism>
<reference evidence="3" key="1">
    <citation type="submission" date="2016-10" db="EMBL/GenBank/DDBJ databases">
        <authorList>
            <person name="Varghese N."/>
            <person name="Submissions S."/>
        </authorList>
    </citation>
    <scope>NUCLEOTIDE SEQUENCE [LARGE SCALE GENOMIC DNA]</scope>
    <source>
        <strain evidence="3">CGMCC 1.10118</strain>
    </source>
</reference>